<evidence type="ECO:0008006" key="4">
    <source>
        <dbReference type="Google" id="ProtNLM"/>
    </source>
</evidence>
<protein>
    <recommendedName>
        <fullName evidence="4">PAT1 multi-domain protein</fullName>
    </recommendedName>
</protein>
<proteinExistence type="predicted"/>
<organism evidence="2 3">
    <name type="scientific">Pyrenophora tritici-repentis (strain Pt-1C-BFP)</name>
    <name type="common">Wheat tan spot fungus</name>
    <name type="synonym">Drechslera tritici-repentis</name>
    <dbReference type="NCBI Taxonomy" id="426418"/>
    <lineage>
        <taxon>Eukaryota</taxon>
        <taxon>Fungi</taxon>
        <taxon>Dikarya</taxon>
        <taxon>Ascomycota</taxon>
        <taxon>Pezizomycotina</taxon>
        <taxon>Dothideomycetes</taxon>
        <taxon>Pleosporomycetidae</taxon>
        <taxon>Pleosporales</taxon>
        <taxon>Pleosporineae</taxon>
        <taxon>Pleosporaceae</taxon>
        <taxon>Pyrenophora</taxon>
    </lineage>
</organism>
<reference evidence="3" key="1">
    <citation type="journal article" date="2013" name="G3 (Bethesda)">
        <title>Comparative genomics of a plant-pathogenic fungus, Pyrenophora tritici-repentis, reveals transduplication and the impact of repeat elements on pathogenicity and population divergence.</title>
        <authorList>
            <person name="Manning V.A."/>
            <person name="Pandelova I."/>
            <person name="Dhillon B."/>
            <person name="Wilhelm L.J."/>
            <person name="Goodwin S.B."/>
            <person name="Berlin A.M."/>
            <person name="Figueroa M."/>
            <person name="Freitag M."/>
            <person name="Hane J.K."/>
            <person name="Henrissat B."/>
            <person name="Holman W.H."/>
            <person name="Kodira C.D."/>
            <person name="Martin J."/>
            <person name="Oliver R.P."/>
            <person name="Robbertse B."/>
            <person name="Schackwitz W."/>
            <person name="Schwartz D.C."/>
            <person name="Spatafora J.W."/>
            <person name="Turgeon B.G."/>
            <person name="Yandava C."/>
            <person name="Young S."/>
            <person name="Zhou S."/>
            <person name="Zeng Q."/>
            <person name="Grigoriev I.V."/>
            <person name="Ma L.-J."/>
            <person name="Ciuffetti L.M."/>
        </authorList>
    </citation>
    <scope>NUCLEOTIDE SEQUENCE [LARGE SCALE GENOMIC DNA]</scope>
    <source>
        <strain evidence="3">Pt-1C-BFP</strain>
    </source>
</reference>
<gene>
    <name evidence="2" type="ORF">PTRG_10608</name>
</gene>
<feature type="compositionally biased region" description="Polar residues" evidence="1">
    <location>
        <begin position="205"/>
        <end position="216"/>
    </location>
</feature>
<feature type="region of interest" description="Disordered" evidence="1">
    <location>
        <begin position="150"/>
        <end position="233"/>
    </location>
</feature>
<feature type="compositionally biased region" description="Polar residues" evidence="1">
    <location>
        <begin position="332"/>
        <end position="347"/>
    </location>
</feature>
<name>B2WKU8_PYRTR</name>
<feature type="compositionally biased region" description="Basic and acidic residues" evidence="1">
    <location>
        <begin position="390"/>
        <end position="407"/>
    </location>
</feature>
<feature type="region of interest" description="Disordered" evidence="1">
    <location>
        <begin position="254"/>
        <end position="313"/>
    </location>
</feature>
<feature type="compositionally biased region" description="Low complexity" evidence="1">
    <location>
        <begin position="175"/>
        <end position="187"/>
    </location>
</feature>
<evidence type="ECO:0000313" key="3">
    <source>
        <dbReference type="Proteomes" id="UP000001471"/>
    </source>
</evidence>
<evidence type="ECO:0000256" key="1">
    <source>
        <dbReference type="SAM" id="MobiDB-lite"/>
    </source>
</evidence>
<dbReference type="KEGG" id="ptrr:6348915"/>
<dbReference type="EMBL" id="DS231628">
    <property type="protein sequence ID" value="EDU43658.1"/>
    <property type="molecule type" value="Genomic_DNA"/>
</dbReference>
<feature type="region of interest" description="Disordered" evidence="1">
    <location>
        <begin position="390"/>
        <end position="417"/>
    </location>
</feature>
<dbReference type="GeneID" id="6348915"/>
<feature type="region of interest" description="Disordered" evidence="1">
    <location>
        <begin position="327"/>
        <end position="347"/>
    </location>
</feature>
<feature type="compositionally biased region" description="Polar residues" evidence="1">
    <location>
        <begin position="276"/>
        <end position="287"/>
    </location>
</feature>
<dbReference type="RefSeq" id="XP_001940939.2">
    <property type="nucleotide sequence ID" value="XM_001940904.2"/>
</dbReference>
<evidence type="ECO:0000313" key="2">
    <source>
        <dbReference type="EMBL" id="EDU43658.1"/>
    </source>
</evidence>
<dbReference type="AlphaFoldDB" id="B2WKU8"/>
<dbReference type="OMA" id="PYLRYAF"/>
<dbReference type="eggNOG" id="ENOG502R91D">
    <property type="taxonomic scope" value="Eukaryota"/>
</dbReference>
<accession>B2WKU8</accession>
<sequence>MNSPKPIDPQWLSDTLTPYLRYAFSHALRSNARIKPYIQRAANACKNNLNTPGQDSDAQFEHVLQTVERRCRGLPVQTNVITDNLEALAQFLIGRAQVKGPYELPDLGTPGGGDRFGAFLASLPPKPVLGDKLIDPRLCSALPGQFASSELSGTLSKAEDQFYRRKDRRRKNLFTMPPSTTPQSPSTVEKPRATPGSLEPRDNQQRQASFPQPGHQQSHKPIFQPGPQQGFGVLIPREQPTAYNDIMSGRAAVNPVQSRHDQAQAGSLDTSKRPAHTNTSAPRQQEASTSTSGPSPHPPQTNESVSQQQNPSHAILSQPPALLSQPLQPQQVTAPTAPNPPHQSESTTIPDILLWSTSAELEAEMAAFRNLPRAEKMAKLTKILSSLQAKHAEKVLPPKSVSRERRTSVAPLSQRRG</sequence>
<dbReference type="Proteomes" id="UP000001471">
    <property type="component" value="Unassembled WGS sequence"/>
</dbReference>
<feature type="compositionally biased region" description="Polar residues" evidence="1">
    <location>
        <begin position="302"/>
        <end position="312"/>
    </location>
</feature>
<dbReference type="HOGENOM" id="CLU_659124_0_0_1"/>
<dbReference type="InParanoid" id="B2WKU8"/>